<evidence type="ECO:0000256" key="11">
    <source>
        <dbReference type="SAM" id="MobiDB-lite"/>
    </source>
</evidence>
<keyword evidence="15" id="KW-1185">Reference proteome</keyword>
<feature type="region of interest" description="Disordered" evidence="11">
    <location>
        <begin position="1"/>
        <end position="21"/>
    </location>
</feature>
<dbReference type="EC" id="3.7.1.2" evidence="4"/>
<proteinExistence type="predicted"/>
<evidence type="ECO:0000313" key="14">
    <source>
        <dbReference type="EMBL" id="MDN3563274.1"/>
    </source>
</evidence>
<gene>
    <name evidence="14" type="primary">fahA</name>
    <name evidence="14" type="ORF">QWZ14_02635</name>
</gene>
<evidence type="ECO:0000256" key="3">
    <source>
        <dbReference type="ARBA" id="ARBA00004782"/>
    </source>
</evidence>
<keyword evidence="8" id="KW-0460">Magnesium</keyword>
<evidence type="ECO:0000256" key="10">
    <source>
        <dbReference type="ARBA" id="ARBA00023232"/>
    </source>
</evidence>
<evidence type="ECO:0000256" key="6">
    <source>
        <dbReference type="ARBA" id="ARBA00022801"/>
    </source>
</evidence>
<comment type="cofactor">
    <cofactor evidence="1">
        <name>Ca(2+)</name>
        <dbReference type="ChEBI" id="CHEBI:29108"/>
    </cofactor>
</comment>
<dbReference type="Gene3D" id="2.30.30.230">
    <property type="entry name" value="Fumarylacetoacetase, N-terminal domain"/>
    <property type="match status" value="1"/>
</dbReference>
<keyword evidence="6 14" id="KW-0378">Hydrolase</keyword>
<dbReference type="SUPFAM" id="SSF56529">
    <property type="entry name" value="FAH"/>
    <property type="match status" value="1"/>
</dbReference>
<dbReference type="SUPFAM" id="SSF63433">
    <property type="entry name" value="Fumarylacetoacetate hydrolase, FAH, N-terminal domain"/>
    <property type="match status" value="1"/>
</dbReference>
<keyword evidence="10" id="KW-0585">Phenylalanine catabolism</keyword>
<sequence>MTELNATHDPDRQSWLESANEPDCDFPIQNLPHGVFCWPGEAPRGGVAIGDAILDMATAVEAGLFAGIPAEAARAAAEPSLNRLMAMGNGAASALRARISDILRADHPDAARFAAMAQRILVPMEDVEMRLPAGIGAFTDFFTSSYHTERGRRARGEEPALPPNFQYLPIAYNSRASSVRVSGEAVRRPNGQRQRADGTVAFGPCEGQDFELELGIFVGPGNMLGEPIPLRAAPEHIWGFCLVNDWSARDIQRWESTPLGPFLSKSLSTSISPWVVTAEALAPFRAPALVRPAGDPAPLPHLAHDQDQRLGGFDIDLEAWLLTPDMAASEEEPARITRTNFRHMYWTLGQMLTHHASNGCNLQPGDLIASGTASGPTDESRACMAEMTRGRDPITLPNGETRIWLQDGDEVILRGRAHRRGHVGIGFGECRGRIDPALAWPA</sequence>
<dbReference type="Pfam" id="PF09298">
    <property type="entry name" value="FAA_hydrolase_N"/>
    <property type="match status" value="1"/>
</dbReference>
<comment type="cofactor">
    <cofactor evidence="2">
        <name>Mg(2+)</name>
        <dbReference type="ChEBI" id="CHEBI:18420"/>
    </cofactor>
</comment>
<dbReference type="Gene3D" id="3.90.850.10">
    <property type="entry name" value="Fumarylacetoacetase-like, C-terminal domain"/>
    <property type="match status" value="1"/>
</dbReference>
<name>A0ABT8A0M0_9PROT</name>
<dbReference type="InterPro" id="IPR036663">
    <property type="entry name" value="Fumarylacetoacetase_C_sf"/>
</dbReference>
<evidence type="ECO:0000313" key="15">
    <source>
        <dbReference type="Proteomes" id="UP001529369"/>
    </source>
</evidence>
<evidence type="ECO:0000259" key="12">
    <source>
        <dbReference type="Pfam" id="PF01557"/>
    </source>
</evidence>
<comment type="pathway">
    <text evidence="3">Amino-acid degradation; L-phenylalanine degradation; acetoacetate and fumarate from L-phenylalanine: step 6/6.</text>
</comment>
<evidence type="ECO:0000256" key="2">
    <source>
        <dbReference type="ARBA" id="ARBA00001946"/>
    </source>
</evidence>
<dbReference type="InterPro" id="IPR005959">
    <property type="entry name" value="Fumarylacetoacetase"/>
</dbReference>
<dbReference type="EMBL" id="JAUFPN010000020">
    <property type="protein sequence ID" value="MDN3563274.1"/>
    <property type="molecule type" value="Genomic_DNA"/>
</dbReference>
<dbReference type="RefSeq" id="WP_290315013.1">
    <property type="nucleotide sequence ID" value="NZ_JAUFPN010000020.1"/>
</dbReference>
<evidence type="ECO:0000256" key="5">
    <source>
        <dbReference type="ARBA" id="ARBA00022723"/>
    </source>
</evidence>
<keyword evidence="7" id="KW-0106">Calcium</keyword>
<dbReference type="Proteomes" id="UP001529369">
    <property type="component" value="Unassembled WGS sequence"/>
</dbReference>
<dbReference type="Pfam" id="PF01557">
    <property type="entry name" value="FAA_hydrolase"/>
    <property type="match status" value="1"/>
</dbReference>
<accession>A0ABT8A0M0</accession>
<evidence type="ECO:0000256" key="7">
    <source>
        <dbReference type="ARBA" id="ARBA00022837"/>
    </source>
</evidence>
<dbReference type="NCBIfam" id="TIGR01266">
    <property type="entry name" value="fum_ac_acetase"/>
    <property type="match status" value="1"/>
</dbReference>
<keyword evidence="9" id="KW-0828">Tyrosine catabolism</keyword>
<dbReference type="InterPro" id="IPR015377">
    <property type="entry name" value="Fumarylacetoacetase_N"/>
</dbReference>
<dbReference type="InterPro" id="IPR011234">
    <property type="entry name" value="Fumarylacetoacetase-like_C"/>
</dbReference>
<feature type="domain" description="Fumarylacetoacetase N-terminal" evidence="13">
    <location>
        <begin position="29"/>
        <end position="132"/>
    </location>
</feature>
<reference evidence="15" key="1">
    <citation type="journal article" date="2019" name="Int. J. Syst. Evol. Microbiol.">
        <title>The Global Catalogue of Microorganisms (GCM) 10K type strain sequencing project: providing services to taxonomists for standard genome sequencing and annotation.</title>
        <authorList>
            <consortium name="The Broad Institute Genomics Platform"/>
            <consortium name="The Broad Institute Genome Sequencing Center for Infectious Disease"/>
            <person name="Wu L."/>
            <person name="Ma J."/>
        </authorList>
    </citation>
    <scope>NUCLEOTIDE SEQUENCE [LARGE SCALE GENOMIC DNA]</scope>
    <source>
        <strain evidence="15">CECT 7131</strain>
    </source>
</reference>
<comment type="caution">
    <text evidence="14">The sequence shown here is derived from an EMBL/GenBank/DDBJ whole genome shotgun (WGS) entry which is preliminary data.</text>
</comment>
<organism evidence="14 15">
    <name type="scientific">Paeniroseomonas aquatica</name>
    <dbReference type="NCBI Taxonomy" id="373043"/>
    <lineage>
        <taxon>Bacteria</taxon>
        <taxon>Pseudomonadati</taxon>
        <taxon>Pseudomonadota</taxon>
        <taxon>Alphaproteobacteria</taxon>
        <taxon>Acetobacterales</taxon>
        <taxon>Acetobacteraceae</taxon>
        <taxon>Paeniroseomonas</taxon>
    </lineage>
</organism>
<evidence type="ECO:0000256" key="4">
    <source>
        <dbReference type="ARBA" id="ARBA00012094"/>
    </source>
</evidence>
<feature type="domain" description="Fumarylacetoacetase-like C-terminal" evidence="12">
    <location>
        <begin position="165"/>
        <end position="434"/>
    </location>
</feature>
<evidence type="ECO:0000256" key="8">
    <source>
        <dbReference type="ARBA" id="ARBA00022842"/>
    </source>
</evidence>
<evidence type="ECO:0000259" key="13">
    <source>
        <dbReference type="Pfam" id="PF09298"/>
    </source>
</evidence>
<dbReference type="PANTHER" id="PTHR43069">
    <property type="entry name" value="FUMARYLACETOACETASE"/>
    <property type="match status" value="1"/>
</dbReference>
<dbReference type="InterPro" id="IPR036462">
    <property type="entry name" value="Fumarylacetoacetase_N_sf"/>
</dbReference>
<feature type="compositionally biased region" description="Basic and acidic residues" evidence="11">
    <location>
        <begin position="1"/>
        <end position="14"/>
    </location>
</feature>
<dbReference type="GO" id="GO:0004334">
    <property type="term" value="F:fumarylacetoacetase activity"/>
    <property type="evidence" value="ECO:0007669"/>
    <property type="project" value="UniProtKB-EC"/>
</dbReference>
<evidence type="ECO:0000256" key="9">
    <source>
        <dbReference type="ARBA" id="ARBA00022878"/>
    </source>
</evidence>
<keyword evidence="5" id="KW-0479">Metal-binding</keyword>
<dbReference type="PANTHER" id="PTHR43069:SF2">
    <property type="entry name" value="FUMARYLACETOACETASE"/>
    <property type="match status" value="1"/>
</dbReference>
<evidence type="ECO:0000256" key="1">
    <source>
        <dbReference type="ARBA" id="ARBA00001913"/>
    </source>
</evidence>
<protein>
    <recommendedName>
        <fullName evidence="4">fumarylacetoacetase</fullName>
        <ecNumber evidence="4">3.7.1.2</ecNumber>
    </recommendedName>
</protein>